<evidence type="ECO:0000256" key="4">
    <source>
        <dbReference type="ARBA" id="ARBA00022989"/>
    </source>
</evidence>
<dbReference type="GO" id="GO:0009055">
    <property type="term" value="F:electron transfer activity"/>
    <property type="evidence" value="ECO:0007669"/>
    <property type="project" value="InterPro"/>
</dbReference>
<evidence type="ECO:0000256" key="6">
    <source>
        <dbReference type="SAM" id="Phobius"/>
    </source>
</evidence>
<accession>A0A238LH65</accession>
<dbReference type="InterPro" id="IPR016174">
    <property type="entry name" value="Di-haem_cyt_TM"/>
</dbReference>
<dbReference type="Proteomes" id="UP000201613">
    <property type="component" value="Unassembled WGS sequence"/>
</dbReference>
<dbReference type="AlphaFoldDB" id="A0A238LH65"/>
<evidence type="ECO:0000256" key="5">
    <source>
        <dbReference type="ARBA" id="ARBA00023136"/>
    </source>
</evidence>
<keyword evidence="3 6" id="KW-0812">Transmembrane</keyword>
<feature type="transmembrane region" description="Helical" evidence="6">
    <location>
        <begin position="21"/>
        <end position="38"/>
    </location>
</feature>
<evidence type="ECO:0000313" key="8">
    <source>
        <dbReference type="EMBL" id="SMY08735.1"/>
    </source>
</evidence>
<feature type="transmembrane region" description="Helical" evidence="6">
    <location>
        <begin position="142"/>
        <end position="165"/>
    </location>
</feature>
<evidence type="ECO:0000256" key="2">
    <source>
        <dbReference type="ARBA" id="ARBA00022475"/>
    </source>
</evidence>
<dbReference type="Pfam" id="PF01292">
    <property type="entry name" value="Ni_hydr_CYTB"/>
    <property type="match status" value="1"/>
</dbReference>
<dbReference type="GO" id="GO:0022904">
    <property type="term" value="P:respiratory electron transport chain"/>
    <property type="evidence" value="ECO:0007669"/>
    <property type="project" value="InterPro"/>
</dbReference>
<keyword evidence="2" id="KW-1003">Cell membrane</keyword>
<evidence type="ECO:0000259" key="7">
    <source>
        <dbReference type="Pfam" id="PF01292"/>
    </source>
</evidence>
<sequence length="187" mass="20944">MTRPRPSLAGLLPHRRTALKALHWTMVPLFAWFVLVQPRDVERIGPWAVQLHSVMGLIFVLLALLWTADYMRRGLASRPGPKLQGLARRVHPVLHKTMIWGIFGVALTGFGLGVTSSVQLWAGDIVPIGVPLGMPQANDLIGLIHSIEFYLLAAIAVFHAGFHIWRHVRLGDNALRIMAPKRLHRFL</sequence>
<keyword evidence="9" id="KW-1185">Reference proteome</keyword>
<dbReference type="EMBL" id="FXZK01000005">
    <property type="protein sequence ID" value="SMY08735.1"/>
    <property type="molecule type" value="Genomic_DNA"/>
</dbReference>
<feature type="transmembrane region" description="Helical" evidence="6">
    <location>
        <begin position="98"/>
        <end position="122"/>
    </location>
</feature>
<reference evidence="8 9" key="1">
    <citation type="submission" date="2017-05" db="EMBL/GenBank/DDBJ databases">
        <authorList>
            <person name="Song R."/>
            <person name="Chenine A.L."/>
            <person name="Ruprecht R.M."/>
        </authorList>
    </citation>
    <scope>NUCLEOTIDE SEQUENCE [LARGE SCALE GENOMIC DNA]</scope>
    <source>
        <strain evidence="8 9">CECT 8899</strain>
    </source>
</reference>
<keyword evidence="4 6" id="KW-1133">Transmembrane helix</keyword>
<evidence type="ECO:0000256" key="1">
    <source>
        <dbReference type="ARBA" id="ARBA00004651"/>
    </source>
</evidence>
<keyword evidence="5 6" id="KW-0472">Membrane</keyword>
<dbReference type="RefSeq" id="WP_093992900.1">
    <property type="nucleotide sequence ID" value="NZ_FXZK01000005.1"/>
</dbReference>
<evidence type="ECO:0000313" key="9">
    <source>
        <dbReference type="Proteomes" id="UP000201613"/>
    </source>
</evidence>
<feature type="domain" description="Cytochrome b561 bacterial/Ni-hydrogenase" evidence="7">
    <location>
        <begin position="17"/>
        <end position="180"/>
    </location>
</feature>
<dbReference type="SUPFAM" id="SSF81342">
    <property type="entry name" value="Transmembrane di-heme cytochromes"/>
    <property type="match status" value="1"/>
</dbReference>
<name>A0A238LH65_9RHOB</name>
<dbReference type="GO" id="GO:0005886">
    <property type="term" value="C:plasma membrane"/>
    <property type="evidence" value="ECO:0007669"/>
    <property type="project" value="UniProtKB-SubCell"/>
</dbReference>
<comment type="subcellular location">
    <subcellularLocation>
        <location evidence="1">Cell membrane</location>
        <topology evidence="1">Multi-pass membrane protein</topology>
    </subcellularLocation>
</comment>
<organism evidence="8 9">
    <name type="scientific">Flavimaricola marinus</name>
    <dbReference type="NCBI Taxonomy" id="1819565"/>
    <lineage>
        <taxon>Bacteria</taxon>
        <taxon>Pseudomonadati</taxon>
        <taxon>Pseudomonadota</taxon>
        <taxon>Alphaproteobacteria</taxon>
        <taxon>Rhodobacterales</taxon>
        <taxon>Paracoccaceae</taxon>
        <taxon>Flavimaricola</taxon>
    </lineage>
</organism>
<feature type="transmembrane region" description="Helical" evidence="6">
    <location>
        <begin position="44"/>
        <end position="68"/>
    </location>
</feature>
<dbReference type="OrthoDB" id="7744460at2"/>
<evidence type="ECO:0000256" key="3">
    <source>
        <dbReference type="ARBA" id="ARBA00022692"/>
    </source>
</evidence>
<gene>
    <name evidence="8" type="ORF">LOM8899_02891</name>
</gene>
<protein>
    <recommendedName>
        <fullName evidence="7">Cytochrome b561 bacterial/Ni-hydrogenase domain-containing protein</fullName>
    </recommendedName>
</protein>
<dbReference type="InterPro" id="IPR011577">
    <property type="entry name" value="Cyt_b561_bac/Ni-Hgenase"/>
</dbReference>
<proteinExistence type="predicted"/>